<feature type="transmembrane region" description="Helical" evidence="1">
    <location>
        <begin position="92"/>
        <end position="109"/>
    </location>
</feature>
<evidence type="ECO:0000256" key="1">
    <source>
        <dbReference type="SAM" id="Phobius"/>
    </source>
</evidence>
<keyword evidence="1" id="KW-0812">Transmembrane</keyword>
<feature type="transmembrane region" description="Helical" evidence="1">
    <location>
        <begin position="29"/>
        <end position="47"/>
    </location>
</feature>
<dbReference type="EMBL" id="KQ420110">
    <property type="protein sequence ID" value="KOF81286.1"/>
    <property type="molecule type" value="Genomic_DNA"/>
</dbReference>
<proteinExistence type="predicted"/>
<gene>
    <name evidence="2" type="ORF">OCBIM_22026763mg</name>
</gene>
<protein>
    <submittedName>
        <fullName evidence="2">Uncharacterized protein</fullName>
    </submittedName>
</protein>
<accession>A0A0L8GW51</accession>
<dbReference type="AlphaFoldDB" id="A0A0L8GW51"/>
<name>A0A0L8GW51_OCTBM</name>
<sequence length="110" mass="13230">MPLSLLLCCRYWMLRHIFCCPVKVLPHSTFTSYIVYVITFDFIKRTFLLRHKTFLVMPYYLFVVLRSLFLYHVPCCYSIFSIKSRNLLWHSIRHVFVVMLVYALSSGYVC</sequence>
<organism evidence="2">
    <name type="scientific">Octopus bimaculoides</name>
    <name type="common">California two-spotted octopus</name>
    <dbReference type="NCBI Taxonomy" id="37653"/>
    <lineage>
        <taxon>Eukaryota</taxon>
        <taxon>Metazoa</taxon>
        <taxon>Spiralia</taxon>
        <taxon>Lophotrochozoa</taxon>
        <taxon>Mollusca</taxon>
        <taxon>Cephalopoda</taxon>
        <taxon>Coleoidea</taxon>
        <taxon>Octopodiformes</taxon>
        <taxon>Octopoda</taxon>
        <taxon>Incirrata</taxon>
        <taxon>Octopodidae</taxon>
        <taxon>Octopus</taxon>
    </lineage>
</organism>
<keyword evidence="1" id="KW-1133">Transmembrane helix</keyword>
<feature type="transmembrane region" description="Helical" evidence="1">
    <location>
        <begin position="59"/>
        <end position="80"/>
    </location>
</feature>
<keyword evidence="1" id="KW-0472">Membrane</keyword>
<reference evidence="2" key="1">
    <citation type="submission" date="2015-07" db="EMBL/GenBank/DDBJ databases">
        <title>MeaNS - Measles Nucleotide Surveillance Program.</title>
        <authorList>
            <person name="Tran T."/>
            <person name="Druce J."/>
        </authorList>
    </citation>
    <scope>NUCLEOTIDE SEQUENCE</scope>
    <source>
        <strain evidence="2">UCB-OBI-ISO-001</strain>
        <tissue evidence="2">Gonad</tissue>
    </source>
</reference>
<evidence type="ECO:0000313" key="2">
    <source>
        <dbReference type="EMBL" id="KOF81286.1"/>
    </source>
</evidence>